<feature type="compositionally biased region" description="Pro residues" evidence="1">
    <location>
        <begin position="42"/>
        <end position="52"/>
    </location>
</feature>
<protein>
    <submittedName>
        <fullName evidence="2">Uncharacterized protein</fullName>
    </submittedName>
</protein>
<dbReference type="EMBL" id="JBBPDW010000036">
    <property type="protein sequence ID" value="KAK7536603.1"/>
    <property type="molecule type" value="Genomic_DNA"/>
</dbReference>
<reference evidence="2 3" key="1">
    <citation type="submission" date="2024-04" db="EMBL/GenBank/DDBJ databases">
        <title>Phyllosticta paracitricarpa is synonymous to the EU quarantine fungus P. citricarpa based on phylogenomic analyses.</title>
        <authorList>
            <consortium name="Lawrence Berkeley National Laboratory"/>
            <person name="Van Ingen-Buijs V.A."/>
            <person name="Van Westerhoven A.C."/>
            <person name="Haridas S."/>
            <person name="Skiadas P."/>
            <person name="Martin F."/>
            <person name="Groenewald J.Z."/>
            <person name="Crous P.W."/>
            <person name="Seidl M.F."/>
        </authorList>
    </citation>
    <scope>NUCLEOTIDE SEQUENCE [LARGE SCALE GENOMIC DNA]</scope>
    <source>
        <strain evidence="2 3">CBS 122670</strain>
    </source>
</reference>
<sequence>MFGNGRALGCHLWLERRPAGVTRPAPLRHRKKSTSVFRGDSQPPPPPLPSQPPSKSTPLTIAASLPSLFVHVALLASLRVSRHAPLDVVTLATNRTTPCGNRTSLLSQALLPTRFLKRNSPRQYIPFIESELLYKARSGGRGRLRHIAEQPQISASRGSSCSSAEARIGTGESASRPFFQES</sequence>
<gene>
    <name evidence="2" type="ORF">IWX46DRAFT_266392</name>
</gene>
<comment type="caution">
    <text evidence="2">The sequence shown here is derived from an EMBL/GenBank/DDBJ whole genome shotgun (WGS) entry which is preliminary data.</text>
</comment>
<keyword evidence="3" id="KW-1185">Reference proteome</keyword>
<evidence type="ECO:0000256" key="1">
    <source>
        <dbReference type="SAM" id="MobiDB-lite"/>
    </source>
</evidence>
<accession>A0ABR1LN48</accession>
<feature type="region of interest" description="Disordered" evidence="1">
    <location>
        <begin position="23"/>
        <end position="57"/>
    </location>
</feature>
<proteinExistence type="predicted"/>
<evidence type="ECO:0000313" key="2">
    <source>
        <dbReference type="EMBL" id="KAK7536603.1"/>
    </source>
</evidence>
<evidence type="ECO:0000313" key="3">
    <source>
        <dbReference type="Proteomes" id="UP001365128"/>
    </source>
</evidence>
<organism evidence="2 3">
    <name type="scientific">Phyllosticta citricarpa</name>
    <dbReference type="NCBI Taxonomy" id="55181"/>
    <lineage>
        <taxon>Eukaryota</taxon>
        <taxon>Fungi</taxon>
        <taxon>Dikarya</taxon>
        <taxon>Ascomycota</taxon>
        <taxon>Pezizomycotina</taxon>
        <taxon>Dothideomycetes</taxon>
        <taxon>Dothideomycetes incertae sedis</taxon>
        <taxon>Botryosphaeriales</taxon>
        <taxon>Phyllostictaceae</taxon>
        <taxon>Phyllosticta</taxon>
    </lineage>
</organism>
<feature type="compositionally biased region" description="Low complexity" evidence="1">
    <location>
        <begin position="154"/>
        <end position="166"/>
    </location>
</feature>
<feature type="region of interest" description="Disordered" evidence="1">
    <location>
        <begin position="149"/>
        <end position="182"/>
    </location>
</feature>
<name>A0ABR1LN48_9PEZI</name>
<dbReference type="Proteomes" id="UP001365128">
    <property type="component" value="Unassembled WGS sequence"/>
</dbReference>